<evidence type="ECO:0000313" key="4">
    <source>
        <dbReference type="Proteomes" id="UP001501295"/>
    </source>
</evidence>
<dbReference type="SMART" id="SM00014">
    <property type="entry name" value="acidPPc"/>
    <property type="match status" value="1"/>
</dbReference>
<dbReference type="InterPro" id="IPR000326">
    <property type="entry name" value="PAP2/HPO"/>
</dbReference>
<evidence type="ECO:0000259" key="2">
    <source>
        <dbReference type="SMART" id="SM00014"/>
    </source>
</evidence>
<dbReference type="Proteomes" id="UP001501295">
    <property type="component" value="Unassembled WGS sequence"/>
</dbReference>
<protein>
    <submittedName>
        <fullName evidence="3">Phosphatase PAP2 family protein</fullName>
    </submittedName>
</protein>
<feature type="transmembrane region" description="Helical" evidence="1">
    <location>
        <begin position="12"/>
        <end position="31"/>
    </location>
</feature>
<proteinExistence type="predicted"/>
<dbReference type="SUPFAM" id="SSF48317">
    <property type="entry name" value="Acid phosphatase/Vanadium-dependent haloperoxidase"/>
    <property type="match status" value="1"/>
</dbReference>
<keyword evidence="1" id="KW-0472">Membrane</keyword>
<evidence type="ECO:0000313" key="3">
    <source>
        <dbReference type="EMBL" id="GAA4663718.1"/>
    </source>
</evidence>
<gene>
    <name evidence="3" type="ORF">GCM10025780_00440</name>
</gene>
<organism evidence="3 4">
    <name type="scientific">Frondihabitans cladoniiphilus</name>
    <dbReference type="NCBI Taxonomy" id="715785"/>
    <lineage>
        <taxon>Bacteria</taxon>
        <taxon>Bacillati</taxon>
        <taxon>Actinomycetota</taxon>
        <taxon>Actinomycetes</taxon>
        <taxon>Micrococcales</taxon>
        <taxon>Microbacteriaceae</taxon>
        <taxon>Frondihabitans</taxon>
    </lineage>
</organism>
<accession>A0ABP8VHS0</accession>
<evidence type="ECO:0000256" key="1">
    <source>
        <dbReference type="SAM" id="Phobius"/>
    </source>
</evidence>
<keyword evidence="4" id="KW-1185">Reference proteome</keyword>
<reference evidence="4" key="1">
    <citation type="journal article" date="2019" name="Int. J. Syst. Evol. Microbiol.">
        <title>The Global Catalogue of Microorganisms (GCM) 10K type strain sequencing project: providing services to taxonomists for standard genome sequencing and annotation.</title>
        <authorList>
            <consortium name="The Broad Institute Genomics Platform"/>
            <consortium name="The Broad Institute Genome Sequencing Center for Infectious Disease"/>
            <person name="Wu L."/>
            <person name="Ma J."/>
        </authorList>
    </citation>
    <scope>NUCLEOTIDE SEQUENCE [LARGE SCALE GENOMIC DNA]</scope>
    <source>
        <strain evidence="4">JCM 18956</strain>
    </source>
</reference>
<feature type="domain" description="Phosphatidic acid phosphatase type 2/haloperoxidase" evidence="2">
    <location>
        <begin position="89"/>
        <end position="205"/>
    </location>
</feature>
<dbReference type="InterPro" id="IPR036938">
    <property type="entry name" value="PAP2/HPO_sf"/>
</dbReference>
<dbReference type="EMBL" id="BAABLM010000001">
    <property type="protein sequence ID" value="GAA4663718.1"/>
    <property type="molecule type" value="Genomic_DNA"/>
</dbReference>
<feature type="transmembrane region" description="Helical" evidence="1">
    <location>
        <begin position="193"/>
        <end position="213"/>
    </location>
</feature>
<dbReference type="Pfam" id="PF01569">
    <property type="entry name" value="PAP2"/>
    <property type="match status" value="1"/>
</dbReference>
<keyword evidence="1" id="KW-1133">Transmembrane helix</keyword>
<feature type="transmembrane region" description="Helical" evidence="1">
    <location>
        <begin position="65"/>
        <end position="85"/>
    </location>
</feature>
<feature type="transmembrane region" description="Helical" evidence="1">
    <location>
        <begin position="92"/>
        <end position="113"/>
    </location>
</feature>
<feature type="transmembrane region" description="Helical" evidence="1">
    <location>
        <begin position="162"/>
        <end position="181"/>
    </location>
</feature>
<dbReference type="Gene3D" id="1.20.144.10">
    <property type="entry name" value="Phosphatidic acid phosphatase type 2/haloperoxidase"/>
    <property type="match status" value="1"/>
</dbReference>
<feature type="transmembrane region" description="Helical" evidence="1">
    <location>
        <begin position="138"/>
        <end position="155"/>
    </location>
</feature>
<name>A0ABP8VHS0_9MICO</name>
<sequence length="227" mass="24359">MLRPTSGRRPDTTAFSITAIVVVVAFGFVLSKTHGVVHLDLQGVKALNRLHTGALGTLGATVYKVFSPAEAIILTVVIVAVIWAVSRNLRLAATFAVTVAVTWLSSDIVKLLVHRARPDRSAFAHHITEHPTDPSFPSGHMVFVATLAMAFVFLTRDKPYRGWVVAAGIVAVLVVAFSLISDGVHYPSDVTASVVWSVGVAPLVLGLWNRYVLPLTYRTPSSVEAPA</sequence>
<comment type="caution">
    <text evidence="3">The sequence shown here is derived from an EMBL/GenBank/DDBJ whole genome shotgun (WGS) entry which is preliminary data.</text>
</comment>
<keyword evidence="1" id="KW-0812">Transmembrane</keyword>